<reference evidence="2 3" key="1">
    <citation type="submission" date="2012-10" db="EMBL/GenBank/DDBJ databases">
        <title>Draft Genome Sequence of Paenibacillus popilliae ATCC 14706T.</title>
        <authorList>
            <person name="Iiyama K."/>
            <person name="Mori K."/>
            <person name="Mon H."/>
            <person name="Chieda Y."/>
            <person name="Lee J.M."/>
            <person name="Kusakabe T."/>
            <person name="Tashiro K."/>
            <person name="Asano S."/>
            <person name="Yasunaga-Aoki C."/>
            <person name="Shimizu S."/>
        </authorList>
    </citation>
    <scope>NUCLEOTIDE SEQUENCE [LARGE SCALE GENOMIC DNA]</scope>
    <source>
        <strain evidence="2 3">ATCC 14706</strain>
    </source>
</reference>
<feature type="domain" description="HTH cro/C1-type" evidence="1">
    <location>
        <begin position="11"/>
        <end position="65"/>
    </location>
</feature>
<protein>
    <submittedName>
        <fullName evidence="2">Predicted transcriptional regulator</fullName>
    </submittedName>
</protein>
<evidence type="ECO:0000313" key="3">
    <source>
        <dbReference type="Proteomes" id="UP000029453"/>
    </source>
</evidence>
<dbReference type="OrthoDB" id="2306294at2"/>
<proteinExistence type="predicted"/>
<evidence type="ECO:0000313" key="2">
    <source>
        <dbReference type="EMBL" id="GAC42263.1"/>
    </source>
</evidence>
<dbReference type="RefSeq" id="WP_006285668.1">
    <property type="nucleotide sequence ID" value="NZ_BALG01000082.1"/>
</dbReference>
<dbReference type="EMBL" id="BALG01000082">
    <property type="protein sequence ID" value="GAC42263.1"/>
    <property type="molecule type" value="Genomic_DNA"/>
</dbReference>
<dbReference type="Gene3D" id="1.10.260.40">
    <property type="entry name" value="lambda repressor-like DNA-binding domains"/>
    <property type="match status" value="1"/>
</dbReference>
<dbReference type="SMART" id="SM00530">
    <property type="entry name" value="HTH_XRE"/>
    <property type="match status" value="1"/>
</dbReference>
<keyword evidence="3" id="KW-1185">Reference proteome</keyword>
<name>M9M4P3_PAEPP</name>
<dbReference type="InterPro" id="IPR001387">
    <property type="entry name" value="Cro/C1-type_HTH"/>
</dbReference>
<dbReference type="Pfam" id="PF01381">
    <property type="entry name" value="HTH_3"/>
    <property type="match status" value="1"/>
</dbReference>
<comment type="caution">
    <text evidence="2">The sequence shown here is derived from an EMBL/GenBank/DDBJ whole genome shotgun (WGS) entry which is preliminary data.</text>
</comment>
<sequence length="71" mass="7899">MKILVKDLKQLNRLLVLNGYSKRSFGLVLDVSATTMSQICNGKRNPSPKVAKLICDELAVSFDDVFEVVTK</sequence>
<organism evidence="2 3">
    <name type="scientific">Paenibacillus popilliae ATCC 14706</name>
    <dbReference type="NCBI Taxonomy" id="1212764"/>
    <lineage>
        <taxon>Bacteria</taxon>
        <taxon>Bacillati</taxon>
        <taxon>Bacillota</taxon>
        <taxon>Bacilli</taxon>
        <taxon>Bacillales</taxon>
        <taxon>Paenibacillaceae</taxon>
        <taxon>Paenibacillus</taxon>
    </lineage>
</organism>
<gene>
    <name evidence="2" type="ORF">PPOP_1620</name>
</gene>
<dbReference type="AlphaFoldDB" id="M9M4P3"/>
<dbReference type="SUPFAM" id="SSF47413">
    <property type="entry name" value="lambda repressor-like DNA-binding domains"/>
    <property type="match status" value="1"/>
</dbReference>
<dbReference type="CDD" id="cd00093">
    <property type="entry name" value="HTH_XRE"/>
    <property type="match status" value="1"/>
</dbReference>
<dbReference type="GO" id="GO:0003677">
    <property type="term" value="F:DNA binding"/>
    <property type="evidence" value="ECO:0007669"/>
    <property type="project" value="InterPro"/>
</dbReference>
<dbReference type="InterPro" id="IPR010982">
    <property type="entry name" value="Lambda_DNA-bd_dom_sf"/>
</dbReference>
<evidence type="ECO:0000259" key="1">
    <source>
        <dbReference type="PROSITE" id="PS50943"/>
    </source>
</evidence>
<dbReference type="PROSITE" id="PS50943">
    <property type="entry name" value="HTH_CROC1"/>
    <property type="match status" value="1"/>
</dbReference>
<accession>M9M4P3</accession>
<dbReference type="Proteomes" id="UP000029453">
    <property type="component" value="Unassembled WGS sequence"/>
</dbReference>